<reference evidence="4" key="1">
    <citation type="submission" date="2021-02" db="EMBL/GenBank/DDBJ databases">
        <authorList>
            <person name="Nowell W R."/>
        </authorList>
    </citation>
    <scope>NUCLEOTIDE SEQUENCE</scope>
</reference>
<proteinExistence type="predicted"/>
<dbReference type="EMBL" id="CAJNOO010000001">
    <property type="protein sequence ID" value="CAF0729603.1"/>
    <property type="molecule type" value="Genomic_DNA"/>
</dbReference>
<comment type="caution">
    <text evidence="4">The sequence shown here is derived from an EMBL/GenBank/DDBJ whole genome shotgun (WGS) entry which is preliminary data.</text>
</comment>
<dbReference type="OrthoDB" id="9986046at2759"/>
<dbReference type="EMBL" id="CAJNOL010000055">
    <property type="protein sequence ID" value="CAF0796579.1"/>
    <property type="molecule type" value="Genomic_DNA"/>
</dbReference>
<dbReference type="Proteomes" id="UP000663870">
    <property type="component" value="Unassembled WGS sequence"/>
</dbReference>
<dbReference type="Proteomes" id="UP000663889">
    <property type="component" value="Unassembled WGS sequence"/>
</dbReference>
<evidence type="ECO:0000313" key="3">
    <source>
        <dbReference type="EMBL" id="CAF0729603.1"/>
    </source>
</evidence>
<gene>
    <name evidence="5" type="ORF">JXQ802_LOCUS4001</name>
    <name evidence="6" type="ORF">JXQ802_LOCUS4118</name>
    <name evidence="2" type="ORF">PYM288_LOCUS113</name>
    <name evidence="3" type="ORF">RFH988_LOCUS2</name>
    <name evidence="7" type="ORF">SEV965_LOCUS794</name>
    <name evidence="4" type="ORF">ZHD862_LOCUS1081</name>
</gene>
<organism evidence="4 8">
    <name type="scientific">Rotaria sordida</name>
    <dbReference type="NCBI Taxonomy" id="392033"/>
    <lineage>
        <taxon>Eukaryota</taxon>
        <taxon>Metazoa</taxon>
        <taxon>Spiralia</taxon>
        <taxon>Gnathifera</taxon>
        <taxon>Rotifera</taxon>
        <taxon>Eurotatoria</taxon>
        <taxon>Bdelloidea</taxon>
        <taxon>Philodinida</taxon>
        <taxon>Philodinidae</taxon>
        <taxon>Rotaria</taxon>
    </lineage>
</organism>
<dbReference type="Proteomes" id="UP000663882">
    <property type="component" value="Unassembled WGS sequence"/>
</dbReference>
<dbReference type="Proteomes" id="UP000663854">
    <property type="component" value="Unassembled WGS sequence"/>
</dbReference>
<dbReference type="EMBL" id="CAJNOL010000057">
    <property type="protein sequence ID" value="CAF0798887.1"/>
    <property type="molecule type" value="Genomic_DNA"/>
</dbReference>
<evidence type="ECO:0000313" key="6">
    <source>
        <dbReference type="EMBL" id="CAF0798887.1"/>
    </source>
</evidence>
<evidence type="ECO:0000313" key="8">
    <source>
        <dbReference type="Proteomes" id="UP000663864"/>
    </source>
</evidence>
<keyword evidence="1" id="KW-0472">Membrane</keyword>
<evidence type="ECO:0000256" key="1">
    <source>
        <dbReference type="SAM" id="Phobius"/>
    </source>
</evidence>
<name>A0A813QZB9_9BILA</name>
<keyword evidence="1" id="KW-0812">Transmembrane</keyword>
<dbReference type="EMBL" id="CAJNOT010000018">
    <property type="protein sequence ID" value="CAF0775264.1"/>
    <property type="molecule type" value="Genomic_DNA"/>
</dbReference>
<dbReference type="EMBL" id="CAJNOU010000014">
    <property type="protein sequence ID" value="CAF0804351.1"/>
    <property type="molecule type" value="Genomic_DNA"/>
</dbReference>
<evidence type="ECO:0000313" key="2">
    <source>
        <dbReference type="EMBL" id="CAF0720315.1"/>
    </source>
</evidence>
<dbReference type="AlphaFoldDB" id="A0A813QZB9"/>
<evidence type="ECO:0000313" key="9">
    <source>
        <dbReference type="Proteomes" id="UP000663870"/>
    </source>
</evidence>
<evidence type="ECO:0000313" key="4">
    <source>
        <dbReference type="EMBL" id="CAF0775264.1"/>
    </source>
</evidence>
<feature type="transmembrane region" description="Helical" evidence="1">
    <location>
        <begin position="36"/>
        <end position="55"/>
    </location>
</feature>
<evidence type="ECO:0000313" key="7">
    <source>
        <dbReference type="EMBL" id="CAF0804351.1"/>
    </source>
</evidence>
<dbReference type="Proteomes" id="UP000663864">
    <property type="component" value="Unassembled WGS sequence"/>
</dbReference>
<protein>
    <submittedName>
        <fullName evidence="4">Uncharacterized protein</fullName>
    </submittedName>
</protein>
<accession>A0A813QZB9</accession>
<evidence type="ECO:0000313" key="5">
    <source>
        <dbReference type="EMBL" id="CAF0796579.1"/>
    </source>
</evidence>
<sequence>MIICNCHAYTVCSIDKQARSHLNRHSLLSCYSFEMIIRRLVVFLFLFILAGANPIHQNIKGNEYRQRRSFTITNWQLADKLYKGLSQNDDHRIEIATRFKRSDIPLELRPVEGPMNIEQLPAMLAARYVKRYPYSQRDDPDIIGR</sequence>
<dbReference type="EMBL" id="CAJNOH010000001">
    <property type="protein sequence ID" value="CAF0720315.1"/>
    <property type="molecule type" value="Genomic_DNA"/>
</dbReference>
<keyword evidence="1" id="KW-1133">Transmembrane helix</keyword>
<keyword evidence="9" id="KW-1185">Reference proteome</keyword>